<dbReference type="EMBL" id="JANPWB010000008">
    <property type="protein sequence ID" value="KAJ1160519.1"/>
    <property type="molecule type" value="Genomic_DNA"/>
</dbReference>
<gene>
    <name evidence="2" type="ORF">NDU88_001021</name>
</gene>
<accession>A0AAV7SAE1</accession>
<dbReference type="AlphaFoldDB" id="A0AAV7SAE1"/>
<evidence type="ECO:0000256" key="1">
    <source>
        <dbReference type="SAM" id="MobiDB-lite"/>
    </source>
</evidence>
<sequence>MAPKNVHGNQLKPGPSEQRPPQSLPLGLVSKTGNVGKKMDPKIQGAFKNKQPAPVLDGDSGIEGSVPPGMLWDALKAGIRGESLSYALNQEKQRTLAISVAETELALLELQITELARNNLPMQDIFDQTPAMKARVTQMYLDRDIIKAQTCRQECNEFSEKVGKLLAYKTRQMVTQDLITSIKDKDGQTVRENLAVLNVFKDYYSALSQQEIQDPHDFAERINQYLGKIPGPRLHEDESR</sequence>
<proteinExistence type="predicted"/>
<dbReference type="Proteomes" id="UP001066276">
    <property type="component" value="Chromosome 4_2"/>
</dbReference>
<feature type="region of interest" description="Disordered" evidence="1">
    <location>
        <begin position="1"/>
        <end position="38"/>
    </location>
</feature>
<reference evidence="2" key="1">
    <citation type="journal article" date="2022" name="bioRxiv">
        <title>Sequencing and chromosome-scale assembly of the giantPleurodeles waltlgenome.</title>
        <authorList>
            <person name="Brown T."/>
            <person name="Elewa A."/>
            <person name="Iarovenko S."/>
            <person name="Subramanian E."/>
            <person name="Araus A.J."/>
            <person name="Petzold A."/>
            <person name="Susuki M."/>
            <person name="Suzuki K.-i.T."/>
            <person name="Hayashi T."/>
            <person name="Toyoda A."/>
            <person name="Oliveira C."/>
            <person name="Osipova E."/>
            <person name="Leigh N.D."/>
            <person name="Simon A."/>
            <person name="Yun M.H."/>
        </authorList>
    </citation>
    <scope>NUCLEOTIDE SEQUENCE</scope>
    <source>
        <strain evidence="2">20211129_DDA</strain>
        <tissue evidence="2">Liver</tissue>
    </source>
</reference>
<protein>
    <submittedName>
        <fullName evidence="2">Uncharacterized protein</fullName>
    </submittedName>
</protein>
<comment type="caution">
    <text evidence="2">The sequence shown here is derived from an EMBL/GenBank/DDBJ whole genome shotgun (WGS) entry which is preliminary data.</text>
</comment>
<evidence type="ECO:0000313" key="3">
    <source>
        <dbReference type="Proteomes" id="UP001066276"/>
    </source>
</evidence>
<name>A0AAV7SAE1_PLEWA</name>
<keyword evidence="3" id="KW-1185">Reference proteome</keyword>
<organism evidence="2 3">
    <name type="scientific">Pleurodeles waltl</name>
    <name type="common">Iberian ribbed newt</name>
    <dbReference type="NCBI Taxonomy" id="8319"/>
    <lineage>
        <taxon>Eukaryota</taxon>
        <taxon>Metazoa</taxon>
        <taxon>Chordata</taxon>
        <taxon>Craniata</taxon>
        <taxon>Vertebrata</taxon>
        <taxon>Euteleostomi</taxon>
        <taxon>Amphibia</taxon>
        <taxon>Batrachia</taxon>
        <taxon>Caudata</taxon>
        <taxon>Salamandroidea</taxon>
        <taxon>Salamandridae</taxon>
        <taxon>Pleurodelinae</taxon>
        <taxon>Pleurodeles</taxon>
    </lineage>
</organism>
<evidence type="ECO:0000313" key="2">
    <source>
        <dbReference type="EMBL" id="KAJ1160519.1"/>
    </source>
</evidence>